<reference evidence="2" key="1">
    <citation type="journal article" name="Front. Microbiol.">
        <title>Comparative Mitogenome Analysis Reveals Mitochondrial Genome Differentiation in Ectomycorrhizal and Asymbiotic Amanita Species.</title>
        <authorList>
            <person name="Li Q."/>
            <person name="He X."/>
            <person name="Ren Y."/>
            <person name="Xiong C."/>
            <person name="Jin X."/>
            <person name="Peng L."/>
            <person name="Huang W."/>
        </authorList>
    </citation>
    <scope>NUCLEOTIDE SEQUENCE</scope>
</reference>
<dbReference type="RefSeq" id="YP_009710682.1">
    <property type="nucleotide sequence ID" value="NC_045199.1"/>
</dbReference>
<feature type="transmembrane region" description="Helical" evidence="1">
    <location>
        <begin position="20"/>
        <end position="45"/>
    </location>
</feature>
<gene>
    <name evidence="2" type="primary">orf140</name>
</gene>
<keyword evidence="1" id="KW-0472">Membrane</keyword>
<dbReference type="AlphaFoldDB" id="A0A5Q0N2R9"/>
<sequence length="140" mass="16391">MNWLNYTNANRIGFDLMDQNMLTLGLIMGVYLLLVSVFTIIFITIKNIYLDKDIQNVPDTRNKDIQTIYINWDIFTQSIPQHIVSNVQTDSNKIIDTALQTDDTMWYDYLNEILMTNMTNESTSFGLSPSEYKKYIRENP</sequence>
<keyword evidence="2" id="KW-0496">Mitochondrion</keyword>
<dbReference type="EMBL" id="MK993559">
    <property type="protein sequence ID" value="QFZ98631.1"/>
    <property type="molecule type" value="Genomic_DNA"/>
</dbReference>
<name>A0A5Q0N2R9_AMAMU</name>
<accession>A0A5Q0N2R9</accession>
<protein>
    <submittedName>
        <fullName evidence="2">Uncharacterized protein</fullName>
    </submittedName>
</protein>
<keyword evidence="1" id="KW-0812">Transmembrane</keyword>
<evidence type="ECO:0000256" key="1">
    <source>
        <dbReference type="SAM" id="Phobius"/>
    </source>
</evidence>
<keyword evidence="1" id="KW-1133">Transmembrane helix</keyword>
<evidence type="ECO:0000313" key="2">
    <source>
        <dbReference type="EMBL" id="QFZ98631.1"/>
    </source>
</evidence>
<proteinExistence type="predicted"/>
<organism evidence="2">
    <name type="scientific">Amanita muscaria</name>
    <name type="common">Fly agaric</name>
    <name type="synonym">Agaricus muscarius</name>
    <dbReference type="NCBI Taxonomy" id="41956"/>
    <lineage>
        <taxon>Eukaryota</taxon>
        <taxon>Fungi</taxon>
        <taxon>Dikarya</taxon>
        <taxon>Basidiomycota</taxon>
        <taxon>Agaricomycotina</taxon>
        <taxon>Agaricomycetes</taxon>
        <taxon>Agaricomycetidae</taxon>
        <taxon>Agaricales</taxon>
        <taxon>Pluteineae</taxon>
        <taxon>Amanitaceae</taxon>
        <taxon>Amanita</taxon>
    </lineage>
</organism>
<geneLocation type="mitochondrion" evidence="2"/>
<dbReference type="GeneID" id="42437834"/>